<feature type="binding site" evidence="5">
    <location>
        <position position="165"/>
    </location>
    <ligand>
        <name>Mn(2+)</name>
        <dbReference type="ChEBI" id="CHEBI:29035"/>
        <label>1</label>
    </ligand>
</feature>
<dbReference type="AlphaFoldDB" id="A0A8J7CXG0"/>
<evidence type="ECO:0000256" key="4">
    <source>
        <dbReference type="ARBA" id="ARBA00047391"/>
    </source>
</evidence>
<organism evidence="8 9">
    <name type="scientific">Mangrovicoccus algicola</name>
    <dbReference type="NCBI Taxonomy" id="2771008"/>
    <lineage>
        <taxon>Bacteria</taxon>
        <taxon>Pseudomonadati</taxon>
        <taxon>Pseudomonadota</taxon>
        <taxon>Alphaproteobacteria</taxon>
        <taxon>Rhodobacterales</taxon>
        <taxon>Paracoccaceae</taxon>
        <taxon>Mangrovicoccus</taxon>
    </lineage>
</organism>
<name>A0A8J7CXG0_9RHOB</name>
<dbReference type="GO" id="GO:0004053">
    <property type="term" value="F:arginase activity"/>
    <property type="evidence" value="ECO:0007669"/>
    <property type="project" value="UniProtKB-EC"/>
</dbReference>
<dbReference type="InterPro" id="IPR023696">
    <property type="entry name" value="Ureohydrolase_dom_sf"/>
</dbReference>
<dbReference type="Gene3D" id="3.40.800.10">
    <property type="entry name" value="Ureohydrolase domain"/>
    <property type="match status" value="1"/>
</dbReference>
<evidence type="ECO:0000256" key="3">
    <source>
        <dbReference type="ARBA" id="ARBA00023211"/>
    </source>
</evidence>
<evidence type="ECO:0000256" key="1">
    <source>
        <dbReference type="ARBA" id="ARBA00022723"/>
    </source>
</evidence>
<evidence type="ECO:0000256" key="2">
    <source>
        <dbReference type="ARBA" id="ARBA00022801"/>
    </source>
</evidence>
<keyword evidence="1 5" id="KW-0479">Metal-binding</keyword>
<evidence type="ECO:0000313" key="8">
    <source>
        <dbReference type="EMBL" id="MBE3638862.1"/>
    </source>
</evidence>
<dbReference type="PANTHER" id="PTHR43782">
    <property type="entry name" value="ARGINASE"/>
    <property type="match status" value="1"/>
</dbReference>
<proteinExistence type="inferred from homology"/>
<dbReference type="GO" id="GO:0030145">
    <property type="term" value="F:manganese ion binding"/>
    <property type="evidence" value="ECO:0007669"/>
    <property type="project" value="TreeGrafter"/>
</dbReference>
<feature type="binding site" evidence="5">
    <location>
        <position position="34"/>
    </location>
    <ligand>
        <name>Mn(2+)</name>
        <dbReference type="ChEBI" id="CHEBI:29035"/>
        <label>1</label>
    </ligand>
</feature>
<sequence>RRLGPTADWIRGLGPAAAAAGEAAARPVFLGGDHAMAAATLPAMAARAARRRRPLFLLWLDAHPDLHSLDSTTSGNLHGTPVAYAIGESGFAAFPPLPARVDPAHICMMGLRSVDPAEADGITRHGIEAHSMQALRARGLAAVLERFLCRVAAAGGDLHVSFDLDFLDPAHAPAVGTPVPGGAAPGEAAAIAATLAASGLVTSMDLAELNPARDPAGTSAALMAGLAARMLARPAALSRTGS</sequence>
<dbReference type="Proteomes" id="UP000609121">
    <property type="component" value="Unassembled WGS sequence"/>
</dbReference>
<feature type="non-terminal residue" evidence="8">
    <location>
        <position position="1"/>
    </location>
</feature>
<reference evidence="8" key="1">
    <citation type="submission" date="2020-09" db="EMBL/GenBank/DDBJ databases">
        <title>A novel bacterium of genus Mangrovicoccus, isolated from South China Sea.</title>
        <authorList>
            <person name="Huang H."/>
            <person name="Mo K."/>
            <person name="Hu Y."/>
        </authorList>
    </citation>
    <scope>NUCLEOTIDE SEQUENCE</scope>
    <source>
        <strain evidence="8">HB182678</strain>
    </source>
</reference>
<dbReference type="EMBL" id="JACVXA010000034">
    <property type="protein sequence ID" value="MBE3638862.1"/>
    <property type="molecule type" value="Genomic_DNA"/>
</dbReference>
<evidence type="ECO:0000256" key="5">
    <source>
        <dbReference type="PIRSR" id="PIRSR036979-1"/>
    </source>
</evidence>
<feature type="binding site" evidence="5">
    <location>
        <position position="61"/>
    </location>
    <ligand>
        <name>Mn(2+)</name>
        <dbReference type="ChEBI" id="CHEBI:29035"/>
        <label>1</label>
    </ligand>
</feature>
<dbReference type="RefSeq" id="WP_193182917.1">
    <property type="nucleotide sequence ID" value="NZ_JACVXA010000034.1"/>
</dbReference>
<keyword evidence="9" id="KW-1185">Reference proteome</keyword>
<keyword evidence="2 7" id="KW-0378">Hydrolase</keyword>
<evidence type="ECO:0000313" key="9">
    <source>
        <dbReference type="Proteomes" id="UP000609121"/>
    </source>
</evidence>
<dbReference type="Pfam" id="PF00491">
    <property type="entry name" value="Arginase"/>
    <property type="match status" value="1"/>
</dbReference>
<comment type="cofactor">
    <cofactor evidence="5">
        <name>Mn(2+)</name>
        <dbReference type="ChEBI" id="CHEBI:29035"/>
    </cofactor>
    <text evidence="5">Binds 2 manganese ions per subunit.</text>
</comment>
<comment type="caution">
    <text evidence="8">The sequence shown here is derived from an EMBL/GenBank/DDBJ whole genome shotgun (WGS) entry which is preliminary data.</text>
</comment>
<dbReference type="PANTHER" id="PTHR43782:SF3">
    <property type="entry name" value="ARGINASE"/>
    <property type="match status" value="1"/>
</dbReference>
<accession>A0A8J7CXG0</accession>
<dbReference type="SUPFAM" id="SSF52768">
    <property type="entry name" value="Arginase/deacetylase"/>
    <property type="match status" value="1"/>
</dbReference>
<dbReference type="InterPro" id="IPR006035">
    <property type="entry name" value="Ureohydrolase"/>
</dbReference>
<comment type="similarity">
    <text evidence="6 7">Belongs to the arginase family.</text>
</comment>
<feature type="binding site" evidence="5">
    <location>
        <position position="65"/>
    </location>
    <ligand>
        <name>Mn(2+)</name>
        <dbReference type="ChEBI" id="CHEBI:29035"/>
        <label>1</label>
    </ligand>
</feature>
<dbReference type="GO" id="GO:0005737">
    <property type="term" value="C:cytoplasm"/>
    <property type="evidence" value="ECO:0007669"/>
    <property type="project" value="TreeGrafter"/>
</dbReference>
<dbReference type="PIRSF" id="PIRSF036979">
    <property type="entry name" value="Arginase"/>
    <property type="match status" value="1"/>
</dbReference>
<gene>
    <name evidence="8" type="ORF">ICN82_11680</name>
</gene>
<keyword evidence="3 5" id="KW-0464">Manganese</keyword>
<dbReference type="PROSITE" id="PS51409">
    <property type="entry name" value="ARGINASE_2"/>
    <property type="match status" value="1"/>
</dbReference>
<protein>
    <submittedName>
        <fullName evidence="8">Arginase family protein</fullName>
    </submittedName>
</protein>
<comment type="catalytic activity">
    <reaction evidence="4">
        <text>L-arginine + H2O = urea + L-ornithine</text>
        <dbReference type="Rhea" id="RHEA:20569"/>
        <dbReference type="ChEBI" id="CHEBI:15377"/>
        <dbReference type="ChEBI" id="CHEBI:16199"/>
        <dbReference type="ChEBI" id="CHEBI:32682"/>
        <dbReference type="ChEBI" id="CHEBI:46911"/>
        <dbReference type="EC" id="3.5.3.1"/>
    </reaction>
</comment>
<dbReference type="PROSITE" id="PS01053">
    <property type="entry name" value="ARGINASE_1"/>
    <property type="match status" value="1"/>
</dbReference>
<dbReference type="InterPro" id="IPR020855">
    <property type="entry name" value="Ureohydrolase_Mn_BS"/>
</dbReference>
<dbReference type="PRINTS" id="PR00116">
    <property type="entry name" value="ARGINASE"/>
</dbReference>
<feature type="binding site" evidence="5">
    <location>
        <position position="63"/>
    </location>
    <ligand>
        <name>Mn(2+)</name>
        <dbReference type="ChEBI" id="CHEBI:29035"/>
        <label>1</label>
    </ligand>
</feature>
<evidence type="ECO:0000256" key="6">
    <source>
        <dbReference type="PROSITE-ProRule" id="PRU00742"/>
    </source>
</evidence>
<feature type="binding site" evidence="5">
    <location>
        <position position="163"/>
    </location>
    <ligand>
        <name>Mn(2+)</name>
        <dbReference type="ChEBI" id="CHEBI:29035"/>
        <label>1</label>
    </ligand>
</feature>
<evidence type="ECO:0000256" key="7">
    <source>
        <dbReference type="RuleBase" id="RU003684"/>
    </source>
</evidence>